<evidence type="ECO:0000256" key="1">
    <source>
        <dbReference type="SAM" id="MobiDB-lite"/>
    </source>
</evidence>
<name>A0A6C0HN17_9ZZZZ</name>
<reference evidence="2" key="1">
    <citation type="journal article" date="2020" name="Nature">
        <title>Giant virus diversity and host interactions through global metagenomics.</title>
        <authorList>
            <person name="Schulz F."/>
            <person name="Roux S."/>
            <person name="Paez-Espino D."/>
            <person name="Jungbluth S."/>
            <person name="Walsh D.A."/>
            <person name="Denef V.J."/>
            <person name="McMahon K.D."/>
            <person name="Konstantinidis K.T."/>
            <person name="Eloe-Fadrosh E.A."/>
            <person name="Kyrpides N.C."/>
            <person name="Woyke T."/>
        </authorList>
    </citation>
    <scope>NUCLEOTIDE SEQUENCE</scope>
    <source>
        <strain evidence="2">GVMAG-M-3300023184-160</strain>
    </source>
</reference>
<organism evidence="2">
    <name type="scientific">viral metagenome</name>
    <dbReference type="NCBI Taxonomy" id="1070528"/>
    <lineage>
        <taxon>unclassified sequences</taxon>
        <taxon>metagenomes</taxon>
        <taxon>organismal metagenomes</taxon>
    </lineage>
</organism>
<proteinExistence type="predicted"/>
<evidence type="ECO:0000313" key="2">
    <source>
        <dbReference type="EMBL" id="QHT82081.1"/>
    </source>
</evidence>
<protein>
    <recommendedName>
        <fullName evidence="3">Glycosyltransferase</fullName>
    </recommendedName>
</protein>
<evidence type="ECO:0008006" key="3">
    <source>
        <dbReference type="Google" id="ProtNLM"/>
    </source>
</evidence>
<dbReference type="AlphaFoldDB" id="A0A6C0HN17"/>
<sequence length="310" mass="36445">MYIVSFHPRFNENAVFLSKRLNIPFIMQLSPKEGDIIIVFGSSEKADQLLYIQESHKLKYLLIQSEPYHSELFDNKYYNRLIHKNPVLDYSRYNTQYIKERIPIKVYSFYFYEFMLHKEPEGKIRPYDILLLGDVKRGEEYKRLNPSCKYAPVVDTPNLLAQLKETKYVLIMPTIDKEPFDIYSVHRALTAGCQVVCQRGADTQTEKKYENYIHMEQNILDFSWLLEKEPKQSYATLMDEFGYFEIETNLKQILFALRSFAQAPSETMHKIEEEVIQQEKKKNGDSSLQVQPAVEPAHSGLLSNPSIRRT</sequence>
<feature type="region of interest" description="Disordered" evidence="1">
    <location>
        <begin position="279"/>
        <end position="310"/>
    </location>
</feature>
<feature type="compositionally biased region" description="Polar residues" evidence="1">
    <location>
        <begin position="301"/>
        <end position="310"/>
    </location>
</feature>
<dbReference type="EMBL" id="MN739995">
    <property type="protein sequence ID" value="QHT82081.1"/>
    <property type="molecule type" value="Genomic_DNA"/>
</dbReference>
<accession>A0A6C0HN17</accession>